<dbReference type="EMBL" id="MU006562">
    <property type="protein sequence ID" value="KAF2751089.1"/>
    <property type="molecule type" value="Genomic_DNA"/>
</dbReference>
<feature type="compositionally biased region" description="Basic and acidic residues" evidence="1">
    <location>
        <begin position="727"/>
        <end position="755"/>
    </location>
</feature>
<feature type="compositionally biased region" description="Basic and acidic residues" evidence="1">
    <location>
        <begin position="182"/>
        <end position="195"/>
    </location>
</feature>
<feature type="compositionally biased region" description="Low complexity" evidence="1">
    <location>
        <begin position="393"/>
        <end position="407"/>
    </location>
</feature>
<feature type="compositionally biased region" description="Polar residues" evidence="1">
    <location>
        <begin position="335"/>
        <end position="372"/>
    </location>
</feature>
<name>A0A6A6VMP6_9PLEO</name>
<dbReference type="InterPro" id="IPR032922">
    <property type="entry name" value="SON"/>
</dbReference>
<feature type="compositionally biased region" description="Basic and acidic residues" evidence="1">
    <location>
        <begin position="999"/>
        <end position="1090"/>
    </location>
</feature>
<feature type="compositionally biased region" description="Polar residues" evidence="1">
    <location>
        <begin position="426"/>
        <end position="437"/>
    </location>
</feature>
<evidence type="ECO:0000313" key="3">
    <source>
        <dbReference type="Proteomes" id="UP000799440"/>
    </source>
</evidence>
<feature type="compositionally biased region" description="Polar residues" evidence="1">
    <location>
        <begin position="497"/>
        <end position="515"/>
    </location>
</feature>
<feature type="compositionally biased region" description="Basic and acidic residues" evidence="1">
    <location>
        <begin position="683"/>
        <end position="701"/>
    </location>
</feature>
<dbReference type="AlphaFoldDB" id="A0A6A6VMP6"/>
<dbReference type="InterPro" id="IPR013083">
    <property type="entry name" value="Znf_RING/FYVE/PHD"/>
</dbReference>
<gene>
    <name evidence="2" type="ORF">M011DRAFT_473606</name>
</gene>
<dbReference type="Proteomes" id="UP000799440">
    <property type="component" value="Unassembled WGS sequence"/>
</dbReference>
<feature type="compositionally biased region" description="Acidic residues" evidence="1">
    <location>
        <begin position="801"/>
        <end position="810"/>
    </location>
</feature>
<protein>
    <recommendedName>
        <fullName evidence="4">RING-type domain-containing protein</fullName>
    </recommendedName>
</protein>
<feature type="compositionally biased region" description="Basic and acidic residues" evidence="1">
    <location>
        <begin position="912"/>
        <end position="924"/>
    </location>
</feature>
<evidence type="ECO:0000313" key="2">
    <source>
        <dbReference type="EMBL" id="KAF2751089.1"/>
    </source>
</evidence>
<feature type="compositionally biased region" description="Basic and acidic residues" evidence="1">
    <location>
        <begin position="767"/>
        <end position="788"/>
    </location>
</feature>
<feature type="compositionally biased region" description="Basic and acidic residues" evidence="1">
    <location>
        <begin position="466"/>
        <end position="477"/>
    </location>
</feature>
<sequence length="1179" mass="130266">MAASADPKAASLADDLKEYALTLPSSAFPKNFFCASCSELAIDAWKLLCCNKAICATCYAKLEFPTSCPLCDHAPLEADSSTPNKSLRNTMRLWLQKQKKKEEAKGTPQLATPTEPNAVPADAAPSAEPVEKPAEGAEDTEKAAGEPESQDSTGAPHENADAPPASAPSEAVQGSVPPTDETATHKDGETQKPDDASEQPAAPADNNGAAGGVEGQPEGMFGNNAMYAGANGMGGMPGQFGFGFPNQGNFNAMGFNGMNGMMGNAGWGNMNQMDYNMNMSNMYGFDGNMGMPGMNDMSAMNMMQFGGGFGNGWQGGMNGGYENFNGFNPMGGFNQSGPQYPQMMNQNQFKNNVPPNQSRFPANGAANFSQQQDVRRGSQSNLGGSGSGLPKARSQSRPGSQSGPPQQHVRRLPKERSVLPARPTPSHISKTDLSPLTQRDGETPADGDAAEKGDKKDEASEAPGDAAHEGKADDGSKPDATTGPAEGEGTESKEQATNDGTQEAPQTTTLNPIQTVDTVDDGSTFQQQMMNNAMPMSPYGPGMMGGFPGAGPNMQMPYGGNHMGFNHPSHHSNFGSGGYNGGAYGAATVLTGEPRGLGVEGAPTGPRAMREGRPNTGFSSRMNNMRYGHAAARGGSVTSTSAQETVGASPARRGRSSPERDEALRTKDKSPSRTRSSSRARKERGAEDKDSARSPEPESSRRRDRTTLTPESQADERRREHRHERSSRRDDYDNRREARDKYAEHHADDRDDRARSTSLESTRNRSWRHEKEKEKRSSRSHRERERSREYRRRHRSRSPADEDVYEDEYNGADSSSSRRKHRSEKEKEKERHRDRDRERDREREREKDRSRRDRDREYEREKEKERSRDKEKEREREREGVSDRKRSRRDRDDDEERDYVEEKYRSSRRSRRERDGEREEEEGRGTAAGAGAMSPPLNAPTGPSAASEKSGGKAEGFSIKGFSKARSSKADVKTMPPPPTAPRGFQPPKGPAASRERKRGGDREGKEERERERERKKSVRESEDHYAAEREKHIRERMNKDSSVRSRERDRDRDRDREHRYSASSKRPREDEDEHDYHFSHHASRQESSSRRPSTSTASVNPASSAAKEGNNVKPPTGPAAHRDKRRKSSDNAIANLFTAGLRKQSRASVGRRGGVKIEGEGVERDLERSERERERERW</sequence>
<feature type="compositionally biased region" description="Basic and acidic residues" evidence="1">
    <location>
        <begin position="656"/>
        <end position="671"/>
    </location>
</feature>
<feature type="compositionally biased region" description="Basic and acidic residues" evidence="1">
    <location>
        <begin position="129"/>
        <end position="145"/>
    </location>
</feature>
<dbReference type="GO" id="GO:0051726">
    <property type="term" value="P:regulation of cell cycle"/>
    <property type="evidence" value="ECO:0007669"/>
    <property type="project" value="InterPro"/>
</dbReference>
<feature type="compositionally biased region" description="Basic and acidic residues" evidence="1">
    <location>
        <begin position="823"/>
        <end position="884"/>
    </location>
</feature>
<organism evidence="2 3">
    <name type="scientific">Sporormia fimetaria CBS 119925</name>
    <dbReference type="NCBI Taxonomy" id="1340428"/>
    <lineage>
        <taxon>Eukaryota</taxon>
        <taxon>Fungi</taxon>
        <taxon>Dikarya</taxon>
        <taxon>Ascomycota</taxon>
        <taxon>Pezizomycotina</taxon>
        <taxon>Dothideomycetes</taxon>
        <taxon>Pleosporomycetidae</taxon>
        <taxon>Pleosporales</taxon>
        <taxon>Sporormiaceae</taxon>
        <taxon>Sporormia</taxon>
    </lineage>
</organism>
<feature type="compositionally biased region" description="Polar residues" evidence="1">
    <location>
        <begin position="636"/>
        <end position="646"/>
    </location>
</feature>
<evidence type="ECO:0000256" key="1">
    <source>
        <dbReference type="SAM" id="MobiDB-lite"/>
    </source>
</evidence>
<feature type="compositionally biased region" description="Basic and acidic residues" evidence="1">
    <location>
        <begin position="449"/>
        <end position="459"/>
    </location>
</feature>
<dbReference type="GO" id="GO:0048024">
    <property type="term" value="P:regulation of mRNA splicing, via spliceosome"/>
    <property type="evidence" value="ECO:0007669"/>
    <property type="project" value="TreeGrafter"/>
</dbReference>
<proteinExistence type="predicted"/>
<dbReference type="PANTHER" id="PTHR46528">
    <property type="entry name" value="PROTEIN SON"/>
    <property type="match status" value="1"/>
</dbReference>
<feature type="region of interest" description="Disordered" evidence="1">
    <location>
        <begin position="330"/>
        <end position="515"/>
    </location>
</feature>
<accession>A0A6A6VMP6</accession>
<dbReference type="GO" id="GO:0003723">
    <property type="term" value="F:RNA binding"/>
    <property type="evidence" value="ECO:0007669"/>
    <property type="project" value="InterPro"/>
</dbReference>
<keyword evidence="3" id="KW-1185">Reference proteome</keyword>
<dbReference type="Gene3D" id="3.30.40.10">
    <property type="entry name" value="Zinc/RING finger domain, C3HC4 (zinc finger)"/>
    <property type="match status" value="1"/>
</dbReference>
<dbReference type="PANTHER" id="PTHR46528:SF1">
    <property type="entry name" value="PROTEIN SON"/>
    <property type="match status" value="1"/>
</dbReference>
<reference evidence="2" key="1">
    <citation type="journal article" date="2020" name="Stud. Mycol.">
        <title>101 Dothideomycetes genomes: a test case for predicting lifestyles and emergence of pathogens.</title>
        <authorList>
            <person name="Haridas S."/>
            <person name="Albert R."/>
            <person name="Binder M."/>
            <person name="Bloem J."/>
            <person name="Labutti K."/>
            <person name="Salamov A."/>
            <person name="Andreopoulos B."/>
            <person name="Baker S."/>
            <person name="Barry K."/>
            <person name="Bills G."/>
            <person name="Bluhm B."/>
            <person name="Cannon C."/>
            <person name="Castanera R."/>
            <person name="Culley D."/>
            <person name="Daum C."/>
            <person name="Ezra D."/>
            <person name="Gonzalez J."/>
            <person name="Henrissat B."/>
            <person name="Kuo A."/>
            <person name="Liang C."/>
            <person name="Lipzen A."/>
            <person name="Lutzoni F."/>
            <person name="Magnuson J."/>
            <person name="Mondo S."/>
            <person name="Nolan M."/>
            <person name="Ohm R."/>
            <person name="Pangilinan J."/>
            <person name="Park H.-J."/>
            <person name="Ramirez L."/>
            <person name="Alfaro M."/>
            <person name="Sun H."/>
            <person name="Tritt A."/>
            <person name="Yoshinaga Y."/>
            <person name="Zwiers L.-H."/>
            <person name="Turgeon B."/>
            <person name="Goodwin S."/>
            <person name="Spatafora J."/>
            <person name="Crous P."/>
            <person name="Grigoriev I."/>
        </authorList>
    </citation>
    <scope>NUCLEOTIDE SEQUENCE</scope>
    <source>
        <strain evidence="2">CBS 119925</strain>
    </source>
</reference>
<feature type="region of interest" description="Disordered" evidence="1">
    <location>
        <begin position="98"/>
        <end position="217"/>
    </location>
</feature>
<dbReference type="OrthoDB" id="106784at2759"/>
<feature type="compositionally biased region" description="Basic and acidic residues" evidence="1">
    <location>
        <begin position="1156"/>
        <end position="1179"/>
    </location>
</feature>
<evidence type="ECO:0008006" key="4">
    <source>
        <dbReference type="Google" id="ProtNLM"/>
    </source>
</evidence>
<dbReference type="SUPFAM" id="SSF57850">
    <property type="entry name" value="RING/U-box"/>
    <property type="match status" value="1"/>
</dbReference>
<feature type="region of interest" description="Disordered" evidence="1">
    <location>
        <begin position="595"/>
        <end position="1179"/>
    </location>
</feature>